<dbReference type="EMBL" id="ANJZ01000341">
    <property type="protein sequence ID" value="EPC59509.1"/>
    <property type="molecule type" value="Genomic_DNA"/>
</dbReference>
<comment type="caution">
    <text evidence="3">The sequence shown here is derived from an EMBL/GenBank/DDBJ whole genome shotgun (WGS) entry which is preliminary data.</text>
</comment>
<dbReference type="Pfam" id="PF13304">
    <property type="entry name" value="AAA_21"/>
    <property type="match status" value="1"/>
</dbReference>
<feature type="non-terminal residue" evidence="3">
    <location>
        <position position="1"/>
    </location>
</feature>
<dbReference type="AlphaFoldDB" id="A0A829GM55"/>
<feature type="domain" description="OLD protein-like TOPRIM" evidence="2">
    <location>
        <begin position="275"/>
        <end position="339"/>
    </location>
</feature>
<dbReference type="Gene3D" id="3.40.50.300">
    <property type="entry name" value="P-loop containing nucleotide triphosphate hydrolases"/>
    <property type="match status" value="1"/>
</dbReference>
<protein>
    <submittedName>
        <fullName evidence="3">ATPase AAA</fullName>
    </submittedName>
</protein>
<dbReference type="InterPro" id="IPR027417">
    <property type="entry name" value="P-loop_NTPase"/>
</dbReference>
<dbReference type="PANTHER" id="PTHR43581">
    <property type="entry name" value="ATP/GTP PHOSPHATASE"/>
    <property type="match status" value="1"/>
</dbReference>
<dbReference type="GO" id="GO:0016887">
    <property type="term" value="F:ATP hydrolysis activity"/>
    <property type="evidence" value="ECO:0007669"/>
    <property type="project" value="InterPro"/>
</dbReference>
<dbReference type="SUPFAM" id="SSF52540">
    <property type="entry name" value="P-loop containing nucleoside triphosphate hydrolases"/>
    <property type="match status" value="1"/>
</dbReference>
<sequence length="450" mass="51854">IFNLDSNPKAGAFFGQHYSEFKDKQPSHYGIKFNFEFDDSFIDEFEQIDFSDDSQNVIPLEYYHSVWRTFRGDSYVSRMNPLRSLLIDNSKYVYDLYGSYAKRIFGLRVDKEQQRRVSYAFKQAMINSLRQNEDKLLLNQSKQQFTINQRKAQLSDLLDISEGKIPLQNMGKGKESLVKTELSLDSNAALVMIEEPENHLSYSNTRKMISAISTHSDNTRQVIVTTHESMVLNRLNLNRAIWVRDSSGDTLKSLSPDDADYFMRNDDFDILRFILAEKVILVEGASEYITLPSMISKILGQSVDNLGISVLSLRGIHYQHFFALSEQLHKRVLILTDNDGFKNDDIEKQNLETPENVKIETPNDPDIFTFEVALSREIPSILDDFKNVKHPKARSTNYKSRKNLSVELASALAHKTEFAMYVADQFDKGNGDLRCPEYITRGIKWLQKSN</sequence>
<organism evidence="3 4">
    <name type="scientific">Lacticaseibacillus paracasei subsp. paracasei Lpp14</name>
    <dbReference type="NCBI Taxonomy" id="1256204"/>
    <lineage>
        <taxon>Bacteria</taxon>
        <taxon>Bacillati</taxon>
        <taxon>Bacillota</taxon>
        <taxon>Bacilli</taxon>
        <taxon>Lactobacillales</taxon>
        <taxon>Lactobacillaceae</taxon>
        <taxon>Lacticaseibacillus</taxon>
    </lineage>
</organism>
<feature type="domain" description="ATPase AAA-type core" evidence="1">
    <location>
        <begin position="32"/>
        <end position="229"/>
    </location>
</feature>
<gene>
    <name evidence="3" type="ORF">Lpp14_13899</name>
</gene>
<dbReference type="Proteomes" id="UP000014264">
    <property type="component" value="Unassembled WGS sequence"/>
</dbReference>
<dbReference type="InterPro" id="IPR003959">
    <property type="entry name" value="ATPase_AAA_core"/>
</dbReference>
<dbReference type="InterPro" id="IPR034139">
    <property type="entry name" value="TOPRIM_OLD"/>
</dbReference>
<evidence type="ECO:0000259" key="1">
    <source>
        <dbReference type="Pfam" id="PF13304"/>
    </source>
</evidence>
<evidence type="ECO:0000313" key="4">
    <source>
        <dbReference type="Proteomes" id="UP000014264"/>
    </source>
</evidence>
<dbReference type="Pfam" id="PF20469">
    <property type="entry name" value="OLD-like_TOPRIM"/>
    <property type="match status" value="1"/>
</dbReference>
<dbReference type="CDD" id="cd01026">
    <property type="entry name" value="TOPRIM_OLD"/>
    <property type="match status" value="1"/>
</dbReference>
<evidence type="ECO:0000259" key="2">
    <source>
        <dbReference type="Pfam" id="PF20469"/>
    </source>
</evidence>
<dbReference type="InterPro" id="IPR051396">
    <property type="entry name" value="Bact_Antivir_Def_Nuclease"/>
</dbReference>
<evidence type="ECO:0000313" key="3">
    <source>
        <dbReference type="EMBL" id="EPC59509.1"/>
    </source>
</evidence>
<dbReference type="GO" id="GO:0005524">
    <property type="term" value="F:ATP binding"/>
    <property type="evidence" value="ECO:0007669"/>
    <property type="project" value="InterPro"/>
</dbReference>
<dbReference type="PANTHER" id="PTHR43581:SF4">
    <property type="entry name" value="ATP_GTP PHOSPHATASE"/>
    <property type="match status" value="1"/>
</dbReference>
<name>A0A829GM55_LACPA</name>
<accession>A0A829GM55</accession>
<reference evidence="3 4" key="1">
    <citation type="journal article" date="2013" name="PLoS ONE">
        <title>Lactobacillus paracasei comparative genomics: towards species pan-genome definition and exploitation of diversity.</title>
        <authorList>
            <person name="Smokvina T."/>
            <person name="Wels M."/>
            <person name="Polka J."/>
            <person name="Chervaux C."/>
            <person name="Brisse S."/>
            <person name="Boekhorst J."/>
            <person name="van Hylckama Vlieg J.E."/>
            <person name="Siezen R.J."/>
        </authorList>
    </citation>
    <scope>NUCLEOTIDE SEQUENCE [LARGE SCALE GENOMIC DNA]</scope>
    <source>
        <strain evidence="3 4">Lpp14</strain>
    </source>
</reference>
<proteinExistence type="predicted"/>